<protein>
    <submittedName>
        <fullName evidence="1">Uncharacterized protein</fullName>
    </submittedName>
</protein>
<reference evidence="1" key="2">
    <citation type="submission" date="2025-09" db="UniProtKB">
        <authorList>
            <consortium name="Ensembl"/>
        </authorList>
    </citation>
    <scope>IDENTIFICATION</scope>
</reference>
<sequence length="161" mass="18195">MRYHNLNQESFLKNCILWLEREKLKEKKGEIKTGYGDVNAWIEWVKYTIKSLNRSYCYACALGRPIAQIVPFPWGWTKDSQGMPCMIALHQEKTAWGSEACKSLSLLFPSLHDTNIRAPPVFSTAVGNHTACLSRQGVSATQHLGEFALCYQGLDGKLLKT</sequence>
<reference evidence="1" key="1">
    <citation type="submission" date="2025-08" db="UniProtKB">
        <authorList>
            <consortium name="Ensembl"/>
        </authorList>
    </citation>
    <scope>IDENTIFICATION</scope>
</reference>
<dbReference type="AlphaFoldDB" id="A0A8C3GFS3"/>
<evidence type="ECO:0000313" key="2">
    <source>
        <dbReference type="Proteomes" id="UP000694556"/>
    </source>
</evidence>
<dbReference type="Ensembl" id="ENSCMMT00000007250.1">
    <property type="protein sequence ID" value="ENSCMMP00000006528.1"/>
    <property type="gene ID" value="ENSCMMG00000004181.1"/>
</dbReference>
<proteinExistence type="predicted"/>
<evidence type="ECO:0000313" key="1">
    <source>
        <dbReference type="Ensembl" id="ENSCMMP00000006528.1"/>
    </source>
</evidence>
<name>A0A8C3GFS3_CAIMO</name>
<accession>A0A8C3GFS3</accession>
<keyword evidence="2" id="KW-1185">Reference proteome</keyword>
<organism evidence="1 2">
    <name type="scientific">Cairina moschata</name>
    <name type="common">Muscovy duck</name>
    <dbReference type="NCBI Taxonomy" id="8855"/>
    <lineage>
        <taxon>Eukaryota</taxon>
        <taxon>Metazoa</taxon>
        <taxon>Chordata</taxon>
        <taxon>Craniata</taxon>
        <taxon>Vertebrata</taxon>
        <taxon>Euteleostomi</taxon>
        <taxon>Archelosauria</taxon>
        <taxon>Archosauria</taxon>
        <taxon>Dinosauria</taxon>
        <taxon>Saurischia</taxon>
        <taxon>Theropoda</taxon>
        <taxon>Coelurosauria</taxon>
        <taxon>Aves</taxon>
        <taxon>Neognathae</taxon>
        <taxon>Galloanserae</taxon>
        <taxon>Anseriformes</taxon>
        <taxon>Anatidae</taxon>
        <taxon>Anatinae</taxon>
        <taxon>Cairina</taxon>
    </lineage>
</organism>
<dbReference type="Proteomes" id="UP000694556">
    <property type="component" value="Unassembled WGS sequence"/>
</dbReference>